<evidence type="ECO:0000259" key="1">
    <source>
        <dbReference type="PROSITE" id="PS50181"/>
    </source>
</evidence>
<accession>A0A507BGG9</accession>
<protein>
    <recommendedName>
        <fullName evidence="1">F-box domain-containing protein</fullName>
    </recommendedName>
</protein>
<reference evidence="2 3" key="1">
    <citation type="submission" date="2019-06" db="EMBL/GenBank/DDBJ databases">
        <title>Draft genome sequence of the filamentous fungus Phialemoniopsis curvata isolated from diesel fuel.</title>
        <authorList>
            <person name="Varaljay V.A."/>
            <person name="Lyon W.J."/>
            <person name="Crouch A.L."/>
            <person name="Drake C.E."/>
            <person name="Hollomon J.M."/>
            <person name="Nadeau L.J."/>
            <person name="Nunn H.S."/>
            <person name="Stevenson B.S."/>
            <person name="Bojanowski C.L."/>
            <person name="Crookes-Goodson W.J."/>
        </authorList>
    </citation>
    <scope>NUCLEOTIDE SEQUENCE [LARGE SCALE GENOMIC DNA]</scope>
    <source>
        <strain evidence="2 3">D216</strain>
    </source>
</reference>
<dbReference type="InterPro" id="IPR001810">
    <property type="entry name" value="F-box_dom"/>
</dbReference>
<dbReference type="InterPro" id="IPR036047">
    <property type="entry name" value="F-box-like_dom_sf"/>
</dbReference>
<comment type="caution">
    <text evidence="2">The sequence shown here is derived from an EMBL/GenBank/DDBJ whole genome shotgun (WGS) entry which is preliminary data.</text>
</comment>
<evidence type="ECO:0000313" key="3">
    <source>
        <dbReference type="Proteomes" id="UP000319257"/>
    </source>
</evidence>
<organism evidence="2 3">
    <name type="scientific">Thyridium curvatum</name>
    <dbReference type="NCBI Taxonomy" id="1093900"/>
    <lineage>
        <taxon>Eukaryota</taxon>
        <taxon>Fungi</taxon>
        <taxon>Dikarya</taxon>
        <taxon>Ascomycota</taxon>
        <taxon>Pezizomycotina</taxon>
        <taxon>Sordariomycetes</taxon>
        <taxon>Sordariomycetidae</taxon>
        <taxon>Thyridiales</taxon>
        <taxon>Thyridiaceae</taxon>
        <taxon>Thyridium</taxon>
    </lineage>
</organism>
<dbReference type="OrthoDB" id="4191831at2759"/>
<keyword evidence="3" id="KW-1185">Reference proteome</keyword>
<dbReference type="PROSITE" id="PS50181">
    <property type="entry name" value="FBOX"/>
    <property type="match status" value="1"/>
</dbReference>
<dbReference type="InterPro" id="IPR032675">
    <property type="entry name" value="LRR_dom_sf"/>
</dbReference>
<dbReference type="Gene3D" id="3.80.10.10">
    <property type="entry name" value="Ribonuclease Inhibitor"/>
    <property type="match status" value="1"/>
</dbReference>
<sequence>MSASLLGLPQEVLRQILDLLPSVDLSTLSLICRAMHVLAESLLYSNFEWTWTFAVPPKTPVEEGPTSSKTPRIMGFTRTCLEKPQVASMVNEVVLGGDSLSRISHYYRGEPPALPSPEDTLQNLSLAAVDNMDMPQGDRDLWRNALAQGKVDAWVALLLSQLPNLRRLSLDENFVRDSCFTGLLFRWALCGSKGKPRPLQNLAGVNFKLALDMRARKTSRNTADMLSLFYLPAAENISVSIDNPPAGFAWPAEHPPSPSNLRSLELTMLREGHLGQILSTTTGLTRLKWSWFYCAGIRDRFVTDVINLDNIAADLSRVRATLTDLAITAVASMSSGDIDYPPVTVQGSFEALAKFEALKRLEAPLPFLMASMSPDGARELGSSLPRNLEELTITDDLYLQENYGWGEDEFPAAIRAWMEDWKRFTPRIRKFHLLLRLMDYDDWGPEARQELRDLGARVGVSVEITKLAGDM</sequence>
<evidence type="ECO:0000313" key="2">
    <source>
        <dbReference type="EMBL" id="TPX18583.1"/>
    </source>
</evidence>
<gene>
    <name evidence="2" type="ORF">E0L32_002440</name>
</gene>
<proteinExistence type="predicted"/>
<dbReference type="Proteomes" id="UP000319257">
    <property type="component" value="Unassembled WGS sequence"/>
</dbReference>
<dbReference type="RefSeq" id="XP_031000294.1">
    <property type="nucleotide sequence ID" value="XM_031136629.1"/>
</dbReference>
<dbReference type="InParanoid" id="A0A507BGG9"/>
<dbReference type="AlphaFoldDB" id="A0A507BGG9"/>
<dbReference type="SUPFAM" id="SSF81383">
    <property type="entry name" value="F-box domain"/>
    <property type="match status" value="1"/>
</dbReference>
<name>A0A507BGG9_9PEZI</name>
<dbReference type="EMBL" id="SKBQ01000010">
    <property type="protein sequence ID" value="TPX18583.1"/>
    <property type="molecule type" value="Genomic_DNA"/>
</dbReference>
<dbReference type="Pfam" id="PF12937">
    <property type="entry name" value="F-box-like"/>
    <property type="match status" value="1"/>
</dbReference>
<feature type="domain" description="F-box" evidence="1">
    <location>
        <begin position="2"/>
        <end position="47"/>
    </location>
</feature>
<dbReference type="GeneID" id="41969887"/>